<evidence type="ECO:0000313" key="1">
    <source>
        <dbReference type="Ensembl" id="ENSSPAP00000007375.1"/>
    </source>
</evidence>
<accession>A0A3B4ZG52</accession>
<organism evidence="1">
    <name type="scientific">Stegastes partitus</name>
    <name type="common">bicolor damselfish</name>
    <dbReference type="NCBI Taxonomy" id="144197"/>
    <lineage>
        <taxon>Eukaryota</taxon>
        <taxon>Metazoa</taxon>
        <taxon>Chordata</taxon>
        <taxon>Craniata</taxon>
        <taxon>Vertebrata</taxon>
        <taxon>Euteleostomi</taxon>
        <taxon>Actinopterygii</taxon>
        <taxon>Neopterygii</taxon>
        <taxon>Teleostei</taxon>
        <taxon>Neoteleostei</taxon>
        <taxon>Acanthomorphata</taxon>
        <taxon>Ovalentaria</taxon>
        <taxon>Pomacentridae</taxon>
        <taxon>Stegastes</taxon>
    </lineage>
</organism>
<dbReference type="Ensembl" id="ENSSPAT00000007516.1">
    <property type="protein sequence ID" value="ENSSPAP00000007375.1"/>
    <property type="gene ID" value="ENSSPAG00000005642.1"/>
</dbReference>
<proteinExistence type="predicted"/>
<dbReference type="GeneTree" id="ENSGT01030000234960"/>
<name>A0A3B4ZG52_9TELE</name>
<reference evidence="1" key="1">
    <citation type="submission" date="2023-09" db="UniProtKB">
        <authorList>
            <consortium name="Ensembl"/>
        </authorList>
    </citation>
    <scope>IDENTIFICATION</scope>
</reference>
<protein>
    <submittedName>
        <fullName evidence="1">Uncharacterized protein</fullName>
    </submittedName>
</protein>
<sequence>ILLLLLLVPRVVAPLQPLELGQRRGGGLVQQQRHGLRLLRLGHEHRVAAQHHGFVLHLVPVNPRKDLGQPRVGHAVGDPVQQVQVSRPAGLVVHVHHPDALRSNVSVSCSGSGGGR</sequence>
<dbReference type="AlphaFoldDB" id="A0A3B4ZG52"/>